<dbReference type="AlphaFoldDB" id="A0AAN6JHD3"/>
<gene>
    <name evidence="2" type="ORF">OC842_006691</name>
</gene>
<feature type="region of interest" description="Disordered" evidence="1">
    <location>
        <begin position="408"/>
        <end position="461"/>
    </location>
</feature>
<feature type="region of interest" description="Disordered" evidence="1">
    <location>
        <begin position="53"/>
        <end position="164"/>
    </location>
</feature>
<comment type="caution">
    <text evidence="2">The sequence shown here is derived from an EMBL/GenBank/DDBJ whole genome shotgun (WGS) entry which is preliminary data.</text>
</comment>
<feature type="compositionally biased region" description="Polar residues" evidence="1">
    <location>
        <begin position="73"/>
        <end position="99"/>
    </location>
</feature>
<name>A0AAN6JHD3_9BASI</name>
<sequence>MEPPPPAPNPSAGLNVTTAGIAQVFHGHVTTLNVSPNFARGLQAIDPQLLSDSAAPGHAARAAGAGSQSTAGTPSPAQTRRTTAQGDPQQNRSATLQQQHDSHEHEPDGLPGSRPSAGPSEHQPTQAGRTSTTSGPKVNPAKAQKNGNKTHAAHPKSKFSSTTKGKVLPRLWKKEHDDVLAKVCADIDDIVNRAQELTGASSSAIRSHCLSASRLRRAISPWNMLIQYMSRKPDIVRRYYHNIPDKKTDGEGSVALPLPQLEDGQTWNDFVRSALQPFWRRLKVEDNPTFVLVTQWLLTLKSLTVAKILTDDVYEKMRQEKKYLCQRAADLEANEAIVQVAFLVHPDPLIEPTAAVTPFGQRLLSHLMARWRPGDTSGHFLARMRSAVQDHAPVAYLALGDAVRDFDDADATPSHSPSAQVPPRSSIGIPPSLSSGPSSTSATSAVPAPAPTPAVPPPMVPSRCRRTQLPVHHTELVPYVARQLLALLTAQIWTLSEKADSSGRDLYDFWLVETQLGSQIPYVRLFDVLRSRNLCLDGWPKAAEGLLLNAETIDGIRDDTLEIYAGGMLNTASWTDKHAFAIADAIALGHLGVEHHYSLAAMVP</sequence>
<evidence type="ECO:0000313" key="3">
    <source>
        <dbReference type="Proteomes" id="UP001176521"/>
    </source>
</evidence>
<feature type="compositionally biased region" description="Polar residues" evidence="1">
    <location>
        <begin position="122"/>
        <end position="136"/>
    </location>
</feature>
<organism evidence="2 3">
    <name type="scientific">Tilletia horrida</name>
    <dbReference type="NCBI Taxonomy" id="155126"/>
    <lineage>
        <taxon>Eukaryota</taxon>
        <taxon>Fungi</taxon>
        <taxon>Dikarya</taxon>
        <taxon>Basidiomycota</taxon>
        <taxon>Ustilaginomycotina</taxon>
        <taxon>Exobasidiomycetes</taxon>
        <taxon>Tilletiales</taxon>
        <taxon>Tilletiaceae</taxon>
        <taxon>Tilletia</taxon>
    </lineage>
</organism>
<accession>A0AAN6JHD3</accession>
<dbReference type="Proteomes" id="UP001176521">
    <property type="component" value="Unassembled WGS sequence"/>
</dbReference>
<reference evidence="2" key="1">
    <citation type="journal article" date="2023" name="PhytoFront">
        <title>Draft Genome Resources of Seven Strains of Tilletia horrida, Causal Agent of Kernel Smut of Rice.</title>
        <authorList>
            <person name="Khanal S."/>
            <person name="Antony Babu S."/>
            <person name="Zhou X.G."/>
        </authorList>
    </citation>
    <scope>NUCLEOTIDE SEQUENCE</scope>
    <source>
        <strain evidence="2">TX3</strain>
    </source>
</reference>
<keyword evidence="3" id="KW-1185">Reference proteome</keyword>
<protein>
    <submittedName>
        <fullName evidence="2">Uncharacterized protein</fullName>
    </submittedName>
</protein>
<feature type="compositionally biased region" description="Low complexity" evidence="1">
    <location>
        <begin position="53"/>
        <end position="72"/>
    </location>
</feature>
<feature type="compositionally biased region" description="Low complexity" evidence="1">
    <location>
        <begin position="422"/>
        <end position="447"/>
    </location>
</feature>
<dbReference type="EMBL" id="JAPDMQ010000645">
    <property type="protein sequence ID" value="KAK0521729.1"/>
    <property type="molecule type" value="Genomic_DNA"/>
</dbReference>
<evidence type="ECO:0000256" key="1">
    <source>
        <dbReference type="SAM" id="MobiDB-lite"/>
    </source>
</evidence>
<evidence type="ECO:0000313" key="2">
    <source>
        <dbReference type="EMBL" id="KAK0521729.1"/>
    </source>
</evidence>
<proteinExistence type="predicted"/>
<feature type="compositionally biased region" description="Pro residues" evidence="1">
    <location>
        <begin position="448"/>
        <end position="460"/>
    </location>
</feature>